<dbReference type="InterPro" id="IPR058240">
    <property type="entry name" value="rSAM_sf"/>
</dbReference>
<feature type="domain" description="Radical SAM core" evidence="1">
    <location>
        <begin position="150"/>
        <end position="393"/>
    </location>
</feature>
<evidence type="ECO:0000313" key="2">
    <source>
        <dbReference type="EMBL" id="PRR84791.1"/>
    </source>
</evidence>
<dbReference type="Pfam" id="PF04055">
    <property type="entry name" value="Radical_SAM"/>
    <property type="match status" value="1"/>
</dbReference>
<organism evidence="2 3">
    <name type="scientific">Clostridium luticellarii</name>
    <dbReference type="NCBI Taxonomy" id="1691940"/>
    <lineage>
        <taxon>Bacteria</taxon>
        <taxon>Bacillati</taxon>
        <taxon>Bacillota</taxon>
        <taxon>Clostridia</taxon>
        <taxon>Eubacteriales</taxon>
        <taxon>Clostridiaceae</taxon>
        <taxon>Clostridium</taxon>
    </lineage>
</organism>
<reference evidence="2 3" key="1">
    <citation type="submission" date="2018-03" db="EMBL/GenBank/DDBJ databases">
        <title>Genome sequence of Clostridium luticellarii DSM 29923.</title>
        <authorList>
            <person name="Poehlein A."/>
            <person name="Daniel R."/>
        </authorList>
    </citation>
    <scope>NUCLEOTIDE SEQUENCE [LARGE SCALE GENOMIC DNA]</scope>
    <source>
        <strain evidence="2 3">DSM 29923</strain>
    </source>
</reference>
<dbReference type="SMART" id="SM00729">
    <property type="entry name" value="Elp3"/>
    <property type="match status" value="1"/>
</dbReference>
<dbReference type="SFLD" id="SFLDG01065">
    <property type="entry name" value="anaerobic_coproporphyrinogen-I"/>
    <property type="match status" value="1"/>
</dbReference>
<evidence type="ECO:0000259" key="1">
    <source>
        <dbReference type="PROSITE" id="PS51918"/>
    </source>
</evidence>
<dbReference type="PANTHER" id="PTHR13932:SF1">
    <property type="entry name" value="OXYGEN-INDEPENDENT COPROPORPHYRINOGEN-III OXIDASE-LIKE PROTEIN HEMZ"/>
    <property type="match status" value="1"/>
</dbReference>
<evidence type="ECO:0000313" key="3">
    <source>
        <dbReference type="Proteomes" id="UP000237798"/>
    </source>
</evidence>
<dbReference type="InterPro" id="IPR023404">
    <property type="entry name" value="rSAM_horseshoe"/>
</dbReference>
<dbReference type="AlphaFoldDB" id="A0A2T0BLN3"/>
<dbReference type="InterPro" id="IPR023995">
    <property type="entry name" value="HemZ"/>
</dbReference>
<accession>A0A2T0BLN3</accession>
<dbReference type="SFLD" id="SFLDF00310">
    <property type="entry name" value="oxygen-independent_coproporphy"/>
    <property type="match status" value="1"/>
</dbReference>
<dbReference type="EC" id="1.3.98.3" evidence="2"/>
<dbReference type="GO" id="GO:0006779">
    <property type="term" value="P:porphyrin-containing compound biosynthetic process"/>
    <property type="evidence" value="ECO:0007669"/>
    <property type="project" value="TreeGrafter"/>
</dbReference>
<dbReference type="PROSITE" id="PS51918">
    <property type="entry name" value="RADICAL_SAM"/>
    <property type="match status" value="1"/>
</dbReference>
<keyword evidence="3" id="KW-1185">Reference proteome</keyword>
<dbReference type="NCBIfam" id="TIGR03994">
    <property type="entry name" value="rSAM_HemZ"/>
    <property type="match status" value="1"/>
</dbReference>
<dbReference type="PANTHER" id="PTHR13932">
    <property type="entry name" value="COPROPORPHYRINIGEN III OXIDASE"/>
    <property type="match status" value="1"/>
</dbReference>
<dbReference type="CDD" id="cd01335">
    <property type="entry name" value="Radical_SAM"/>
    <property type="match status" value="1"/>
</dbReference>
<dbReference type="InterPro" id="IPR034505">
    <property type="entry name" value="Coproporphyrinogen-III_oxidase"/>
</dbReference>
<keyword evidence="2" id="KW-0560">Oxidoreductase</keyword>
<dbReference type="InterPro" id="IPR006638">
    <property type="entry name" value="Elp3/MiaA/NifB-like_rSAM"/>
</dbReference>
<sequence length="482" mass="56371">MPICVNMKIKVKLNPDRYRYQVFQIINLFYELTDIIFVKDENWDFRIEEIQNTISVEDRQSIHKIKFQNDLTDNENIKKAVFLYFSQRIKRRLPWGTLIGIRPSKIAFKLIKEGKSQQGIVEYFHRHFCCENEKAQLCIDIANGERKVVNTSSKNVSVYIGMPFCPTRCIYCSFASNSIEKCKNIVGDYLNGLTYELRQISSYIKKHDLNIECVYFGGGTPTSISDEKFEKIMNEIYNDFVCHCKIKEFDVECGRPDSITLNKLEIMKKYKVNRISINPQTMNDDTLKFIGRRHSVKDIREKFHMARQCGFDNINMDIIVGLPGEGMDHMNRTCEEIERLSPDNLTVHGLSLKRGSRLYENIMNNVKYSIAGSRELNSMYERAAFLARTLNMKPYYMYRQKNMVGNMENVGYRKSSNSGIYNIEMIEEQQTIIACGADAVTKVIFLDENRLERQANVKDVREYVNRVDEMVQKKIKLLDTLY</sequence>
<name>A0A2T0BLN3_9CLOT</name>
<dbReference type="NCBIfam" id="NF006060">
    <property type="entry name" value="PRK08207.1-3"/>
    <property type="match status" value="1"/>
</dbReference>
<gene>
    <name evidence="2" type="primary">hemZ_1</name>
    <name evidence="2" type="ORF">CLLU_22560</name>
</gene>
<dbReference type="GO" id="GO:0005737">
    <property type="term" value="C:cytoplasm"/>
    <property type="evidence" value="ECO:0007669"/>
    <property type="project" value="TreeGrafter"/>
</dbReference>
<comment type="caution">
    <text evidence="2">The sequence shown here is derived from an EMBL/GenBank/DDBJ whole genome shotgun (WGS) entry which is preliminary data.</text>
</comment>
<dbReference type="GO" id="GO:0051989">
    <property type="term" value="F:coproporphyrinogen dehydrogenase activity"/>
    <property type="evidence" value="ECO:0007669"/>
    <property type="project" value="UniProtKB-EC"/>
</dbReference>
<dbReference type="SFLD" id="SFLDS00029">
    <property type="entry name" value="Radical_SAM"/>
    <property type="match status" value="1"/>
</dbReference>
<dbReference type="GO" id="GO:0051539">
    <property type="term" value="F:4 iron, 4 sulfur cluster binding"/>
    <property type="evidence" value="ECO:0007669"/>
    <property type="project" value="TreeGrafter"/>
</dbReference>
<dbReference type="InterPro" id="IPR007197">
    <property type="entry name" value="rSAM"/>
</dbReference>
<proteinExistence type="predicted"/>
<dbReference type="Gene3D" id="3.80.30.20">
    <property type="entry name" value="tm_1862 like domain"/>
    <property type="match status" value="1"/>
</dbReference>
<dbReference type="EMBL" id="PVXP01000033">
    <property type="protein sequence ID" value="PRR84791.1"/>
    <property type="molecule type" value="Genomic_DNA"/>
</dbReference>
<protein>
    <submittedName>
        <fullName evidence="2">Oxygen-independent coproporphyrinogen-III oxidase 2</fullName>
        <ecNumber evidence="2">1.3.98.3</ecNumber>
    </submittedName>
</protein>
<dbReference type="Proteomes" id="UP000237798">
    <property type="component" value="Unassembled WGS sequence"/>
</dbReference>
<dbReference type="SUPFAM" id="SSF102114">
    <property type="entry name" value="Radical SAM enzymes"/>
    <property type="match status" value="1"/>
</dbReference>